<reference evidence="1" key="1">
    <citation type="submission" date="2020-04" db="EMBL/GenBank/DDBJ databases">
        <authorList>
            <person name="Alioto T."/>
            <person name="Alioto T."/>
            <person name="Gomez Garrido J."/>
        </authorList>
    </citation>
    <scope>NUCLEOTIDE SEQUENCE</scope>
    <source>
        <strain evidence="1">A484AB</strain>
    </source>
</reference>
<evidence type="ECO:0000313" key="1">
    <source>
        <dbReference type="EMBL" id="CAB3992529.1"/>
    </source>
</evidence>
<keyword evidence="2" id="KW-1185">Reference proteome</keyword>
<accession>A0A7D9DRV5</accession>
<dbReference type="EMBL" id="CACRXK020002069">
    <property type="protein sequence ID" value="CAB3992529.1"/>
    <property type="molecule type" value="Genomic_DNA"/>
</dbReference>
<protein>
    <submittedName>
        <fullName evidence="1">Uncharacterized protein</fullName>
    </submittedName>
</protein>
<dbReference type="Proteomes" id="UP001152795">
    <property type="component" value="Unassembled WGS sequence"/>
</dbReference>
<name>A0A7D9DRV5_PARCT</name>
<comment type="caution">
    <text evidence="1">The sequence shown here is derived from an EMBL/GenBank/DDBJ whole genome shotgun (WGS) entry which is preliminary data.</text>
</comment>
<proteinExistence type="predicted"/>
<organism evidence="1 2">
    <name type="scientific">Paramuricea clavata</name>
    <name type="common">Red gorgonian</name>
    <name type="synonym">Violescent sea-whip</name>
    <dbReference type="NCBI Taxonomy" id="317549"/>
    <lineage>
        <taxon>Eukaryota</taxon>
        <taxon>Metazoa</taxon>
        <taxon>Cnidaria</taxon>
        <taxon>Anthozoa</taxon>
        <taxon>Octocorallia</taxon>
        <taxon>Malacalcyonacea</taxon>
        <taxon>Plexauridae</taxon>
        <taxon>Paramuricea</taxon>
    </lineage>
</organism>
<sequence>MNILKTLCVYGILLLFLFHTMEAAGTTKIFVSRAPQCPYNKRCRRQKTCSCESENLVCMRVYWRVKKCIKMDSPLAPPRKMPPNFNFKITKPWWFRNSTKG</sequence>
<gene>
    <name evidence="1" type="ORF">PACLA_8A051835</name>
</gene>
<dbReference type="AlphaFoldDB" id="A0A7D9DRV5"/>
<evidence type="ECO:0000313" key="2">
    <source>
        <dbReference type="Proteomes" id="UP001152795"/>
    </source>
</evidence>